<evidence type="ECO:0000259" key="1">
    <source>
        <dbReference type="Pfam" id="PF06742"/>
    </source>
</evidence>
<feature type="domain" description="DUF1214" evidence="1">
    <location>
        <begin position="378"/>
        <end position="470"/>
    </location>
</feature>
<dbReference type="PANTHER" id="PTHR36509">
    <property type="entry name" value="BLL3101 PROTEIN"/>
    <property type="match status" value="1"/>
</dbReference>
<dbReference type="Gene3D" id="2.60.120.600">
    <property type="entry name" value="Domain of unknown function DUF1214, C-terminal domain"/>
    <property type="match status" value="1"/>
</dbReference>
<reference evidence="3 4" key="1">
    <citation type="submission" date="2020-01" db="EMBL/GenBank/DDBJ databases">
        <authorList>
            <consortium name="DOE Joint Genome Institute"/>
            <person name="Haridas S."/>
            <person name="Albert R."/>
            <person name="Binder M."/>
            <person name="Bloem J."/>
            <person name="Labutti K."/>
            <person name="Salamov A."/>
            <person name="Andreopoulos B."/>
            <person name="Baker S.E."/>
            <person name="Barry K."/>
            <person name="Bills G."/>
            <person name="Bluhm B.H."/>
            <person name="Cannon C."/>
            <person name="Castanera R."/>
            <person name="Culley D.E."/>
            <person name="Daum C."/>
            <person name="Ezra D."/>
            <person name="Gonzalez J.B."/>
            <person name="Henrissat B."/>
            <person name="Kuo A."/>
            <person name="Liang C."/>
            <person name="Lipzen A."/>
            <person name="Lutzoni F."/>
            <person name="Magnuson J."/>
            <person name="Mondo S."/>
            <person name="Nolan M."/>
            <person name="Ohm R."/>
            <person name="Pangilinan J."/>
            <person name="Park H.-J.H."/>
            <person name="Ramirez L."/>
            <person name="Alfaro M."/>
            <person name="Sun H."/>
            <person name="Tritt A."/>
            <person name="Yoshinaga Y."/>
            <person name="Zwiers L.-H.L."/>
            <person name="Turgeon B.G."/>
            <person name="Goodwin S.B."/>
            <person name="Spatafora J.W."/>
            <person name="Crous P.W."/>
            <person name="Grigoriev I.V."/>
        </authorList>
    </citation>
    <scope>NUCLEOTIDE SEQUENCE [LARGE SCALE GENOMIC DNA]</scope>
    <source>
        <strain evidence="3 4">CBS 611.86</strain>
    </source>
</reference>
<dbReference type="OrthoDB" id="2018906at2759"/>
<evidence type="ECO:0000313" key="4">
    <source>
        <dbReference type="Proteomes" id="UP000481861"/>
    </source>
</evidence>
<dbReference type="Gene3D" id="2.60.40.1610">
    <property type="entry name" value="Domain of unknown function DUF1254"/>
    <property type="match status" value="1"/>
</dbReference>
<accession>A0A7C8MPD2</accession>
<evidence type="ECO:0008006" key="5">
    <source>
        <dbReference type="Google" id="ProtNLM"/>
    </source>
</evidence>
<dbReference type="EMBL" id="JAADJZ010000001">
    <property type="protein sequence ID" value="KAF2878282.1"/>
    <property type="molecule type" value="Genomic_DNA"/>
</dbReference>
<dbReference type="Pfam" id="PF06863">
    <property type="entry name" value="DUF1254"/>
    <property type="match status" value="1"/>
</dbReference>
<protein>
    <recommendedName>
        <fullName evidence="5">DUF1254 domain-containing protein</fullName>
    </recommendedName>
</protein>
<evidence type="ECO:0000313" key="3">
    <source>
        <dbReference type="EMBL" id="KAF2878282.1"/>
    </source>
</evidence>
<comment type="caution">
    <text evidence="3">The sequence shown here is derived from an EMBL/GenBank/DDBJ whole genome shotgun (WGS) entry which is preliminary data.</text>
</comment>
<proteinExistence type="predicted"/>
<dbReference type="InterPro" id="IPR010679">
    <property type="entry name" value="DUF1254"/>
</dbReference>
<sequence length="491" mass="53229">MKLTNSLPLLGLAHTTAGHPALRALSYGNATSRPCETVQCHQDALSFAFTYGFPLYPYGALTQGEDAIPTNRLIHQSEPRTSDNREIVRPNVDTLYSTVFIDLSTHDLEITVPNLSSRYLVWPFYDLYGNNFANVGNNANVTCGKILVRYDQTNIGAFPKGTIKAAAGYDGYIGAPTPYGINIVRVEGSNTPEDLEAVHAIQSQMQIRPIPRPGPPAAPPLDLDMFKNSAFLPSNGTSLPEAVFRLTAALAHFNEPEIPADRPIVAQTLANAGIRNGIWTQPPGTNLTAAVAASNASVASYLSLPGSNHTPSNNWTVLDSAAIGDYDSLYQMRYFVAGWGYLGLTDDQCMYPSYTDIQEIGSNQAILFQFSGRPAVREVGFWSLTLYGADQFLVPNDLDRYALGDRSNLTFPSGELVYSSKGEETDDGVFEILVQPTDVVPPANWTGNWLPAPAGGGGLDFTLRWYGPEEAMLPGGEYAYPKVTLIDAITA</sequence>
<feature type="domain" description="DUF1254" evidence="2">
    <location>
        <begin position="71"/>
        <end position="209"/>
    </location>
</feature>
<organism evidence="3 4">
    <name type="scientific">Massariosphaeria phaeospora</name>
    <dbReference type="NCBI Taxonomy" id="100035"/>
    <lineage>
        <taxon>Eukaryota</taxon>
        <taxon>Fungi</taxon>
        <taxon>Dikarya</taxon>
        <taxon>Ascomycota</taxon>
        <taxon>Pezizomycotina</taxon>
        <taxon>Dothideomycetes</taxon>
        <taxon>Pleosporomycetidae</taxon>
        <taxon>Pleosporales</taxon>
        <taxon>Pleosporales incertae sedis</taxon>
        <taxon>Massariosphaeria</taxon>
    </lineage>
</organism>
<keyword evidence="4" id="KW-1185">Reference proteome</keyword>
<dbReference type="InterPro" id="IPR037049">
    <property type="entry name" value="DUF1214_C_sf"/>
</dbReference>
<name>A0A7C8MPD2_9PLEO</name>
<dbReference type="SUPFAM" id="SSF160935">
    <property type="entry name" value="VPA0735-like"/>
    <property type="match status" value="1"/>
</dbReference>
<dbReference type="InterPro" id="IPR010621">
    <property type="entry name" value="DUF1214"/>
</dbReference>
<dbReference type="Pfam" id="PF06742">
    <property type="entry name" value="DUF1214"/>
    <property type="match status" value="1"/>
</dbReference>
<gene>
    <name evidence="3" type="ORF">BDV95DRAFT_600949</name>
</gene>
<dbReference type="PANTHER" id="PTHR36509:SF2">
    <property type="entry name" value="BLL3101 PROTEIN"/>
    <property type="match status" value="1"/>
</dbReference>
<dbReference type="AlphaFoldDB" id="A0A7C8MPD2"/>
<dbReference type="InterPro" id="IPR037050">
    <property type="entry name" value="DUF1254_sf"/>
</dbReference>
<evidence type="ECO:0000259" key="2">
    <source>
        <dbReference type="Pfam" id="PF06863"/>
    </source>
</evidence>
<dbReference type="Proteomes" id="UP000481861">
    <property type="component" value="Unassembled WGS sequence"/>
</dbReference>